<dbReference type="SUPFAM" id="SSF49265">
    <property type="entry name" value="Fibronectin type III"/>
    <property type="match status" value="4"/>
</dbReference>
<dbReference type="Pfam" id="PF00041">
    <property type="entry name" value="fn3"/>
    <property type="match status" value="6"/>
</dbReference>
<feature type="domain" description="Fibronectin type-III" evidence="2">
    <location>
        <begin position="125"/>
        <end position="226"/>
    </location>
</feature>
<protein>
    <recommendedName>
        <fullName evidence="2">Fibronectin type-III domain-containing protein</fullName>
    </recommendedName>
</protein>
<dbReference type="OMA" id="GYGWVRM"/>
<dbReference type="PANTHER" id="PTHR13817:SF73">
    <property type="entry name" value="FIBRONECTIN TYPE-III DOMAIN-CONTAINING PROTEIN"/>
    <property type="match status" value="1"/>
</dbReference>
<feature type="domain" description="Fibronectin type-III" evidence="2">
    <location>
        <begin position="227"/>
        <end position="327"/>
    </location>
</feature>
<dbReference type="InterPro" id="IPR013783">
    <property type="entry name" value="Ig-like_fold"/>
</dbReference>
<dbReference type="CDD" id="cd00063">
    <property type="entry name" value="FN3"/>
    <property type="match status" value="7"/>
</dbReference>
<dbReference type="PANTHER" id="PTHR13817">
    <property type="entry name" value="TITIN"/>
    <property type="match status" value="1"/>
</dbReference>
<dbReference type="AlphaFoldDB" id="A0A813G408"/>
<organism evidence="3 4">
    <name type="scientific">Polarella glacialis</name>
    <name type="common">Dinoflagellate</name>
    <dbReference type="NCBI Taxonomy" id="89957"/>
    <lineage>
        <taxon>Eukaryota</taxon>
        <taxon>Sar</taxon>
        <taxon>Alveolata</taxon>
        <taxon>Dinophyceae</taxon>
        <taxon>Suessiales</taxon>
        <taxon>Suessiaceae</taxon>
        <taxon>Polarella</taxon>
    </lineage>
</organism>
<evidence type="ECO:0000313" key="3">
    <source>
        <dbReference type="EMBL" id="CAE8619604.1"/>
    </source>
</evidence>
<comment type="caution">
    <text evidence="3">The sequence shown here is derived from an EMBL/GenBank/DDBJ whole genome shotgun (WGS) entry which is preliminary data.</text>
</comment>
<feature type="domain" description="Fibronectin type-III" evidence="2">
    <location>
        <begin position="624"/>
        <end position="720"/>
    </location>
</feature>
<feature type="domain" description="Fibronectin type-III" evidence="2">
    <location>
        <begin position="425"/>
        <end position="524"/>
    </location>
</feature>
<keyword evidence="1" id="KW-0677">Repeat</keyword>
<evidence type="ECO:0000313" key="4">
    <source>
        <dbReference type="Proteomes" id="UP000654075"/>
    </source>
</evidence>
<proteinExistence type="predicted"/>
<gene>
    <name evidence="3" type="ORF">PGLA1383_LOCUS37189</name>
</gene>
<keyword evidence="4" id="KW-1185">Reference proteome</keyword>
<evidence type="ECO:0000259" key="2">
    <source>
        <dbReference type="PROSITE" id="PS50853"/>
    </source>
</evidence>
<dbReference type="InterPro" id="IPR050964">
    <property type="entry name" value="Striated_Muscle_Regulatory"/>
</dbReference>
<dbReference type="PRINTS" id="PR00014">
    <property type="entry name" value="FNTYPEIII"/>
</dbReference>
<dbReference type="OrthoDB" id="504170at2759"/>
<accession>A0A813G408</accession>
<evidence type="ECO:0000256" key="1">
    <source>
        <dbReference type="ARBA" id="ARBA00022737"/>
    </source>
</evidence>
<dbReference type="InterPro" id="IPR036116">
    <property type="entry name" value="FN3_sf"/>
</dbReference>
<dbReference type="SMART" id="SM00060">
    <property type="entry name" value="FN3"/>
    <property type="match status" value="7"/>
</dbReference>
<dbReference type="PROSITE" id="PS50853">
    <property type="entry name" value="FN3"/>
    <property type="match status" value="7"/>
</dbReference>
<feature type="domain" description="Fibronectin type-III" evidence="2">
    <location>
        <begin position="331"/>
        <end position="423"/>
    </location>
</feature>
<dbReference type="InterPro" id="IPR003961">
    <property type="entry name" value="FN3_dom"/>
</dbReference>
<sequence>MFQVEGISSVGRGDTSANSALVRTGPLLPATPSTPSVTGVGQYSALITWSAPGYDGGSAVLSYMASAYSMPEDTLVKSVQSENLQANITELLGFALYIFRVRAVNLVGAGSFSLASDATRTLQVPPGPPGQALVTDLEQYAFLLSWGLPVFDGGSAVTGFRVWCSEGASLDSLFSVLISDTGDTATSSRLFGLKGFTPYRCYVAAINDFGLGLPSAVADMVRTLPVPPYSPWQPGISDVGLAQLLLSWEAPQGDSGSELSGYKVLRRGSGAEAWEVVCNDTGSNETSWAVADLDSYTAHYFAVAGLNSIGDGQLSPISDMAFTAAIGVPYPPASPILTEVSPSSVLVTFVAPNSGGSNITGYTVELAVSNAPSSFAQAVNTTSLSVRLLGLLGSTSYRVRVVVMSTGGLSLPGQVSQFLTSPAVAPAAPTSIAVSMDVPYAAVVTWAEPLDEGGQPVQAYVVFAGQSLATMQEISRLNAQARSAPVARLLGGTAYLFQVYAQSAVGQSPAAELSGNTPSPTSPAAPEMLVVSNVQQHSVDLTWELPAHDGGSRVVGYRVWAESDGQWSQVVELVPGEELNSTKISSLAGDTSYRFRLQAVNGMGAGASSAPSASVLTLPVPPFEPGQPSVSDLQQYHLLLSWDEPAKDGGFSITGYRIWLRAGPSAIWALVESDTGSNVTDYEVTGLLDNTLYSNLSARINSLGLGVESQPSLDVTTLALDPLAPGKVVVLLADQGWAPLVWSAPVDLSGHPVLSYEIAAQTGNIHGGFCCSCCCCCRCCCRCRDCCRGCCRGCCCCHRHQRLENRGNHELFKHPILIRK</sequence>
<dbReference type="Gene3D" id="2.60.40.10">
    <property type="entry name" value="Immunoglobulins"/>
    <property type="match status" value="7"/>
</dbReference>
<name>A0A813G408_POLGL</name>
<reference evidence="3" key="1">
    <citation type="submission" date="2021-02" db="EMBL/GenBank/DDBJ databases">
        <authorList>
            <person name="Dougan E. K."/>
            <person name="Rhodes N."/>
            <person name="Thang M."/>
            <person name="Chan C."/>
        </authorList>
    </citation>
    <scope>NUCLEOTIDE SEQUENCE</scope>
</reference>
<dbReference type="EMBL" id="CAJNNV010027184">
    <property type="protein sequence ID" value="CAE8619604.1"/>
    <property type="molecule type" value="Genomic_DNA"/>
</dbReference>
<feature type="domain" description="Fibronectin type-III" evidence="2">
    <location>
        <begin position="525"/>
        <end position="620"/>
    </location>
</feature>
<feature type="domain" description="Fibronectin type-III" evidence="2">
    <location>
        <begin position="31"/>
        <end position="124"/>
    </location>
</feature>
<dbReference type="Proteomes" id="UP000654075">
    <property type="component" value="Unassembled WGS sequence"/>
</dbReference>